<evidence type="ECO:0000313" key="2">
    <source>
        <dbReference type="Proteomes" id="UP001498398"/>
    </source>
</evidence>
<accession>A0ABR1JN27</accession>
<gene>
    <name evidence="1" type="ORF">VKT23_007579</name>
</gene>
<keyword evidence="2" id="KW-1185">Reference proteome</keyword>
<dbReference type="EMBL" id="JBANRG010000010">
    <property type="protein sequence ID" value="KAK7462998.1"/>
    <property type="molecule type" value="Genomic_DNA"/>
</dbReference>
<sequence length="304" mass="33265">MSSTTQEILATPPCTAFYVRILSGLWSFLQFLRSLLYLAAYNLSLYKPQMPPRKSEAYKKTIAKFPVRRPKRRHTIPITGAQADGISSSTTVEKESCTVLESKGEVASSPQVTKIALARPAIRPRQFTVSTSSKIVTRRSIKKRGSHRGSRLRISADMNDPRYYIRSGRALTLPPSESCPLLPATSPHATPTFKKSTLKEYSSLGLSSPTPSLIGALTLSSTILNPNSPPLTASSPVLGFGTMITREYVVDDNDLETPASAIKAAIERDFELDEQKIDRTLVPKKARKVLGMPTPVHPALGAGW</sequence>
<evidence type="ECO:0000313" key="1">
    <source>
        <dbReference type="EMBL" id="KAK7462998.1"/>
    </source>
</evidence>
<name>A0ABR1JN27_9AGAR</name>
<organism evidence="1 2">
    <name type="scientific">Marasmiellus scandens</name>
    <dbReference type="NCBI Taxonomy" id="2682957"/>
    <lineage>
        <taxon>Eukaryota</taxon>
        <taxon>Fungi</taxon>
        <taxon>Dikarya</taxon>
        <taxon>Basidiomycota</taxon>
        <taxon>Agaricomycotina</taxon>
        <taxon>Agaricomycetes</taxon>
        <taxon>Agaricomycetidae</taxon>
        <taxon>Agaricales</taxon>
        <taxon>Marasmiineae</taxon>
        <taxon>Omphalotaceae</taxon>
        <taxon>Marasmiellus</taxon>
    </lineage>
</organism>
<proteinExistence type="predicted"/>
<reference evidence="1 2" key="1">
    <citation type="submission" date="2024-01" db="EMBL/GenBank/DDBJ databases">
        <title>A draft genome for the cacao thread blight pathogen Marasmiellus scandens.</title>
        <authorList>
            <person name="Baruah I.K."/>
            <person name="Leung J."/>
            <person name="Bukari Y."/>
            <person name="Amoako-Attah I."/>
            <person name="Meinhardt L.W."/>
            <person name="Bailey B.A."/>
            <person name="Cohen S.P."/>
        </authorList>
    </citation>
    <scope>NUCLEOTIDE SEQUENCE [LARGE SCALE GENOMIC DNA]</scope>
    <source>
        <strain evidence="1 2">GH-19</strain>
    </source>
</reference>
<protein>
    <submittedName>
        <fullName evidence="1">Uncharacterized protein</fullName>
    </submittedName>
</protein>
<comment type="caution">
    <text evidence="1">The sequence shown here is derived from an EMBL/GenBank/DDBJ whole genome shotgun (WGS) entry which is preliminary data.</text>
</comment>
<dbReference type="Proteomes" id="UP001498398">
    <property type="component" value="Unassembled WGS sequence"/>
</dbReference>